<sequence>MFSGNPEVHTKALRDKAFFMQDKKIKNPHQTFISPYVAEAHLNFHGFHDSSSNEPKATPISSRLWKSVPTEVGHGPHMV</sequence>
<dbReference type="Proteomes" id="UP001145742">
    <property type="component" value="Unassembled WGS sequence"/>
</dbReference>
<protein>
    <submittedName>
        <fullName evidence="1">Uncharacterized protein</fullName>
    </submittedName>
</protein>
<evidence type="ECO:0000313" key="1">
    <source>
        <dbReference type="EMBL" id="KAJ7419516.1"/>
    </source>
</evidence>
<organism evidence="1 2">
    <name type="scientific">Willisornis vidua</name>
    <name type="common">Xingu scale-backed antbird</name>
    <dbReference type="NCBI Taxonomy" id="1566151"/>
    <lineage>
        <taxon>Eukaryota</taxon>
        <taxon>Metazoa</taxon>
        <taxon>Chordata</taxon>
        <taxon>Craniata</taxon>
        <taxon>Vertebrata</taxon>
        <taxon>Euteleostomi</taxon>
        <taxon>Archelosauria</taxon>
        <taxon>Archosauria</taxon>
        <taxon>Dinosauria</taxon>
        <taxon>Saurischia</taxon>
        <taxon>Theropoda</taxon>
        <taxon>Coelurosauria</taxon>
        <taxon>Aves</taxon>
        <taxon>Neognathae</taxon>
        <taxon>Neoaves</taxon>
        <taxon>Telluraves</taxon>
        <taxon>Australaves</taxon>
        <taxon>Passeriformes</taxon>
        <taxon>Thamnophilidae</taxon>
        <taxon>Willisornis</taxon>
    </lineage>
</organism>
<evidence type="ECO:0000313" key="2">
    <source>
        <dbReference type="Proteomes" id="UP001145742"/>
    </source>
</evidence>
<keyword evidence="2" id="KW-1185">Reference proteome</keyword>
<gene>
    <name evidence="1" type="ORF">WISP_53394</name>
</gene>
<name>A0ABQ9DFS3_9PASS</name>
<proteinExistence type="predicted"/>
<dbReference type="EMBL" id="WHWB01033491">
    <property type="protein sequence ID" value="KAJ7419516.1"/>
    <property type="molecule type" value="Genomic_DNA"/>
</dbReference>
<reference evidence="1" key="1">
    <citation type="submission" date="2019-10" db="EMBL/GenBank/DDBJ databases">
        <authorList>
            <person name="Soares A.E.R."/>
            <person name="Aleixo A."/>
            <person name="Schneider P."/>
            <person name="Miyaki C.Y."/>
            <person name="Schneider M.P."/>
            <person name="Mello C."/>
            <person name="Vasconcelos A.T.R."/>
        </authorList>
    </citation>
    <scope>NUCLEOTIDE SEQUENCE</scope>
    <source>
        <tissue evidence="1">Muscle</tissue>
    </source>
</reference>
<accession>A0ABQ9DFS3</accession>
<comment type="caution">
    <text evidence="1">The sequence shown here is derived from an EMBL/GenBank/DDBJ whole genome shotgun (WGS) entry which is preliminary data.</text>
</comment>